<evidence type="ECO:0000256" key="4">
    <source>
        <dbReference type="ARBA" id="ARBA00023015"/>
    </source>
</evidence>
<comment type="caution">
    <text evidence="11">The sequence shown here is derived from an EMBL/GenBank/DDBJ whole genome shotgun (WGS) entry which is preliminary data.</text>
</comment>
<keyword evidence="12" id="KW-1185">Reference proteome</keyword>
<proteinExistence type="inferred from homology"/>
<dbReference type="Proteomes" id="UP000823561">
    <property type="component" value="Chromosome 22"/>
</dbReference>
<dbReference type="InterPro" id="IPR030408">
    <property type="entry name" value="ARID5B_ARID/BRIGHT_DNA-bd"/>
</dbReference>
<evidence type="ECO:0000256" key="9">
    <source>
        <dbReference type="SAM" id="MobiDB-lite"/>
    </source>
</evidence>
<dbReference type="InterPro" id="IPR051232">
    <property type="entry name" value="ARID/SWI1_ChromRemod"/>
</dbReference>
<feature type="region of interest" description="Disordered" evidence="9">
    <location>
        <begin position="828"/>
        <end position="928"/>
    </location>
</feature>
<evidence type="ECO:0000313" key="12">
    <source>
        <dbReference type="Proteomes" id="UP000823561"/>
    </source>
</evidence>
<feature type="region of interest" description="Disordered" evidence="9">
    <location>
        <begin position="1174"/>
        <end position="1241"/>
    </location>
</feature>
<dbReference type="SMART" id="SM01014">
    <property type="entry name" value="ARID"/>
    <property type="match status" value="1"/>
</dbReference>
<feature type="compositionally biased region" description="Basic and acidic residues" evidence="9">
    <location>
        <begin position="428"/>
        <end position="437"/>
    </location>
</feature>
<dbReference type="Gene3D" id="1.10.150.60">
    <property type="entry name" value="ARID DNA-binding domain"/>
    <property type="match status" value="1"/>
</dbReference>
<dbReference type="SUPFAM" id="SSF46774">
    <property type="entry name" value="ARID-like"/>
    <property type="match status" value="1"/>
</dbReference>
<feature type="compositionally biased region" description="Basic and acidic residues" evidence="9">
    <location>
        <begin position="563"/>
        <end position="580"/>
    </location>
</feature>
<reference evidence="11" key="1">
    <citation type="submission" date="2020-10" db="EMBL/GenBank/DDBJ databases">
        <title>Chromosome-scale genome assembly of the Allis shad, Alosa alosa.</title>
        <authorList>
            <person name="Margot Z."/>
            <person name="Christophe K."/>
            <person name="Cabau C."/>
            <person name="Louis A."/>
            <person name="Berthelot C."/>
            <person name="Parey E."/>
            <person name="Roest Crollius H."/>
            <person name="Montfort J."/>
            <person name="Robinson-Rechavi M."/>
            <person name="Bucao C."/>
            <person name="Bouchez O."/>
            <person name="Gislard M."/>
            <person name="Lluch J."/>
            <person name="Milhes M."/>
            <person name="Lampietro C."/>
            <person name="Lopez Roques C."/>
            <person name="Donnadieu C."/>
            <person name="Braasch I."/>
            <person name="Desvignes T."/>
            <person name="Postlethwait J."/>
            <person name="Bobe J."/>
            <person name="Guiguen Y."/>
        </authorList>
    </citation>
    <scope>NUCLEOTIDE SEQUENCE</scope>
    <source>
        <strain evidence="11">M-15738</strain>
        <tissue evidence="11">Blood</tissue>
    </source>
</reference>
<keyword evidence="5" id="KW-0238">DNA-binding</keyword>
<feature type="compositionally biased region" description="Low complexity" evidence="9">
    <location>
        <begin position="1221"/>
        <end position="1234"/>
    </location>
</feature>
<dbReference type="InterPro" id="IPR001606">
    <property type="entry name" value="ARID_dom"/>
</dbReference>
<feature type="compositionally biased region" description="Low complexity" evidence="9">
    <location>
        <begin position="455"/>
        <end position="470"/>
    </location>
</feature>
<feature type="region of interest" description="Disordered" evidence="9">
    <location>
        <begin position="428"/>
        <end position="618"/>
    </location>
</feature>
<dbReference type="GO" id="GO:0006357">
    <property type="term" value="P:regulation of transcription by RNA polymerase II"/>
    <property type="evidence" value="ECO:0007669"/>
    <property type="project" value="TreeGrafter"/>
</dbReference>
<dbReference type="FunFam" id="1.10.150.60:FF:000004">
    <property type="entry name" value="AT-rich interactive domain-containing protein 5B"/>
    <property type="match status" value="1"/>
</dbReference>
<dbReference type="GO" id="GO:0005634">
    <property type="term" value="C:nucleus"/>
    <property type="evidence" value="ECO:0007669"/>
    <property type="project" value="UniProtKB-SubCell"/>
</dbReference>
<dbReference type="PROSITE" id="PS51011">
    <property type="entry name" value="ARID"/>
    <property type="match status" value="1"/>
</dbReference>
<feature type="compositionally biased region" description="Basic and acidic residues" evidence="9">
    <location>
        <begin position="830"/>
        <end position="845"/>
    </location>
</feature>
<keyword evidence="4" id="KW-0805">Transcription regulation</keyword>
<dbReference type="GO" id="GO:0000976">
    <property type="term" value="F:transcription cis-regulatory region binding"/>
    <property type="evidence" value="ECO:0007669"/>
    <property type="project" value="TreeGrafter"/>
</dbReference>
<feature type="compositionally biased region" description="Acidic residues" evidence="9">
    <location>
        <begin position="552"/>
        <end position="562"/>
    </location>
</feature>
<dbReference type="InterPro" id="IPR036431">
    <property type="entry name" value="ARID_dom_sf"/>
</dbReference>
<organism evidence="11 12">
    <name type="scientific">Alosa alosa</name>
    <name type="common">allis shad</name>
    <dbReference type="NCBI Taxonomy" id="278164"/>
    <lineage>
        <taxon>Eukaryota</taxon>
        <taxon>Metazoa</taxon>
        <taxon>Chordata</taxon>
        <taxon>Craniata</taxon>
        <taxon>Vertebrata</taxon>
        <taxon>Euteleostomi</taxon>
        <taxon>Actinopterygii</taxon>
        <taxon>Neopterygii</taxon>
        <taxon>Teleostei</taxon>
        <taxon>Clupei</taxon>
        <taxon>Clupeiformes</taxon>
        <taxon>Clupeoidei</taxon>
        <taxon>Clupeidae</taxon>
        <taxon>Alosa</taxon>
    </lineage>
</organism>
<evidence type="ECO:0000256" key="6">
    <source>
        <dbReference type="ARBA" id="ARBA00023159"/>
    </source>
</evidence>
<protein>
    <recommendedName>
        <fullName evidence="3">AT-rich interactive domain-containing protein 5B</fullName>
    </recommendedName>
</protein>
<evidence type="ECO:0000256" key="1">
    <source>
        <dbReference type="ARBA" id="ARBA00004123"/>
    </source>
</evidence>
<feature type="compositionally biased region" description="Basic and acidic residues" evidence="9">
    <location>
        <begin position="994"/>
        <end position="1007"/>
    </location>
</feature>
<feature type="region of interest" description="Disordered" evidence="9">
    <location>
        <begin position="248"/>
        <end position="340"/>
    </location>
</feature>
<feature type="compositionally biased region" description="Low complexity" evidence="9">
    <location>
        <begin position="501"/>
        <end position="511"/>
    </location>
</feature>
<dbReference type="Pfam" id="PF01388">
    <property type="entry name" value="ARID"/>
    <property type="match status" value="1"/>
</dbReference>
<gene>
    <name evidence="11" type="ORF">AALO_G00281530</name>
</gene>
<evidence type="ECO:0000256" key="3">
    <source>
        <dbReference type="ARBA" id="ARBA00013841"/>
    </source>
</evidence>
<keyword evidence="7" id="KW-0804">Transcription</keyword>
<dbReference type="PANTHER" id="PTHR13964">
    <property type="entry name" value="RBP-RELATED"/>
    <property type="match status" value="1"/>
</dbReference>
<dbReference type="SMART" id="SM00501">
    <property type="entry name" value="BRIGHT"/>
    <property type="match status" value="1"/>
</dbReference>
<dbReference type="PANTHER" id="PTHR13964:SF37">
    <property type="entry name" value="AT-RICH INTERACTIVE DOMAIN-CONTAINING PROTEIN 5B"/>
    <property type="match status" value="1"/>
</dbReference>
<keyword evidence="8" id="KW-0539">Nucleus</keyword>
<feature type="compositionally biased region" description="Basic and acidic residues" evidence="9">
    <location>
        <begin position="485"/>
        <end position="500"/>
    </location>
</feature>
<evidence type="ECO:0000313" key="11">
    <source>
        <dbReference type="EMBL" id="KAG5263016.1"/>
    </source>
</evidence>
<evidence type="ECO:0000256" key="2">
    <source>
        <dbReference type="ARBA" id="ARBA00010608"/>
    </source>
</evidence>
<dbReference type="AlphaFoldDB" id="A0AAV6FNA3"/>
<feature type="region of interest" description="Disordered" evidence="9">
    <location>
        <begin position="964"/>
        <end position="1052"/>
    </location>
</feature>
<feature type="domain" description="ARID" evidence="10">
    <location>
        <begin position="339"/>
        <end position="431"/>
    </location>
</feature>
<name>A0AAV6FNA3_9TELE</name>
<evidence type="ECO:0000256" key="5">
    <source>
        <dbReference type="ARBA" id="ARBA00023125"/>
    </source>
</evidence>
<comment type="subcellular location">
    <subcellularLocation>
        <location evidence="1">Nucleus</location>
    </subcellularLocation>
</comment>
<feature type="compositionally biased region" description="Low complexity" evidence="9">
    <location>
        <begin position="284"/>
        <end position="315"/>
    </location>
</feature>
<keyword evidence="6" id="KW-0010">Activator</keyword>
<feature type="compositionally biased region" description="Pro residues" evidence="9">
    <location>
        <begin position="1086"/>
        <end position="1095"/>
    </location>
</feature>
<evidence type="ECO:0000256" key="7">
    <source>
        <dbReference type="ARBA" id="ARBA00023163"/>
    </source>
</evidence>
<feature type="compositionally biased region" description="Basic and acidic residues" evidence="9">
    <location>
        <begin position="1184"/>
        <end position="1197"/>
    </location>
</feature>
<feature type="compositionally biased region" description="Basic residues" evidence="9">
    <location>
        <begin position="864"/>
        <end position="887"/>
    </location>
</feature>
<feature type="compositionally biased region" description="Low complexity" evidence="9">
    <location>
        <begin position="967"/>
        <end position="981"/>
    </location>
</feature>
<dbReference type="CDD" id="cd16885">
    <property type="entry name" value="ARID_ARID5B"/>
    <property type="match status" value="1"/>
</dbReference>
<sequence>MEPNSLMWVGSPCGLHGPYIFYKAFRFHLEGKPRILSLGDFFFVRCKPGDPICIAELQLLWEERTSKQLLSSSKLYFLPEDTPQGRAVSHGEDEVIAVSEKVIVRLEDLVKWTVRDASCWMQGLKAMPLKPTVLRELGKNGQRETLHRYRESMLNSGLNFKDVLKEKAELGEDGEDKRVLVLSYPQYCRYRSVIARLRERPASLLTDQVVLALGGIASLTSSTQILYCRDTFEHPTLVENESVCDEFAPNLKGRPRKKKLSISQRRDSQGQNTAAKEPSGSDSKAPAKVKAETKAAAASNKPKNGSTSSSSSNGSHCKKPTSSAEEKLKPSGGDEGSEGDEEQAFLVALYKYMKERKTPIERIPYLGFKQINLWTMFQAAQKLGGYEVITARRQWKNVYDELGGNPGSTSAATCTRRHYERLILPYERYTKGEEDKPLPPVKPRKQEGNGQEGGATTTTTTAATAATTTTSPAGAKTKVPTSTKRPKEEQNHRPKLDKEPTAAAAAATVAVKDSDSPEDLKKEEVEPLQDEEKAQPKQEVQGDPESGRTKEGDEEQDDVEEVVEVKPEVKEEPESVRSLERTAPPRGALWDGGRPVSPAGDSAVAAPQTDNASGARFKDDEVFAVAAPAKPLHHPHHPHHHHHHHAIASQWQPSGVGAEFAVVPPPLSKMGRPELPAGTTKENHSHVGMVLPTLQQRPPSSSLQPLLAPEIPTERAELPGKDDATTFGYSPFLPYPKANPGIMSPLAKKKLLSQVSGTSLSSNNNNSSSSSSGGNYSYGLPPPLISSKGSGGVVIGAEEAAAAAAAVQQDGVFVNRPSVIQHAQSFRLHGGADEQQRPPSKEALQRDGSGVPPSPSETFSTQNHQHHQHHQQHQHHSHPHPHPHAQHKGQSGPTLDPYLLRAESDGGVVERPPETPRPGHAPSFPGDFYSSPHLHSLYRQAEHHLGKEHLNKYLHAREAFPRDCESGAPGFPQGQHHQPPAEGIGLGYGACLPPKDKRPSGGERTAEDQPTDLSLPKSSPPKLPSSSSPSMCSMPHAPMVPPQDLKSTNTPLPYQAASGQASSLDYHPRACRVPPMTTSTSKNPAEPLPHQPQPFPRAMEKAGHHHHNGRAESSDSIVGFKVEELARPILGTKSCPQNVGAARPLKRSLASDGLENGLPEKKVRAVTPMHCSLPSRDASCKTTRTPEPEAEPVKRADPTPTTAPTPAPRQRIRAGGPQVPLPHAHLPHLPGGLHVPDARHV</sequence>
<comment type="similarity">
    <text evidence="2">Belongs to the ARID5B family.</text>
</comment>
<evidence type="ECO:0000256" key="8">
    <source>
        <dbReference type="ARBA" id="ARBA00023242"/>
    </source>
</evidence>
<feature type="compositionally biased region" description="Basic and acidic residues" evidence="9">
    <location>
        <begin position="512"/>
        <end position="536"/>
    </location>
</feature>
<dbReference type="EMBL" id="JADWDJ010000022">
    <property type="protein sequence ID" value="KAG5263016.1"/>
    <property type="molecule type" value="Genomic_DNA"/>
</dbReference>
<accession>A0AAV6FNA3</accession>
<feature type="region of interest" description="Disordered" evidence="9">
    <location>
        <begin position="1074"/>
        <end position="1113"/>
    </location>
</feature>
<evidence type="ECO:0000259" key="10">
    <source>
        <dbReference type="PROSITE" id="PS51011"/>
    </source>
</evidence>